<keyword evidence="3" id="KW-1185">Reference proteome</keyword>
<comment type="caution">
    <text evidence="2">The sequence shown here is derived from an EMBL/GenBank/DDBJ whole genome shotgun (WGS) entry which is preliminary data.</text>
</comment>
<feature type="region of interest" description="Disordered" evidence="1">
    <location>
        <begin position="115"/>
        <end position="136"/>
    </location>
</feature>
<protein>
    <submittedName>
        <fullName evidence="2">Uncharacterized protein</fullName>
    </submittedName>
</protein>
<dbReference type="EMBL" id="JACAZF010000014">
    <property type="protein sequence ID" value="KAF7290664.1"/>
    <property type="molecule type" value="Genomic_DNA"/>
</dbReference>
<evidence type="ECO:0000313" key="3">
    <source>
        <dbReference type="Proteomes" id="UP000636479"/>
    </source>
</evidence>
<proteinExistence type="predicted"/>
<gene>
    <name evidence="2" type="ORF">MIND_01306700</name>
</gene>
<dbReference type="RefSeq" id="XP_037214024.1">
    <property type="nucleotide sequence ID" value="XM_037369526.1"/>
</dbReference>
<organism evidence="2 3">
    <name type="scientific">Mycena indigotica</name>
    <dbReference type="NCBI Taxonomy" id="2126181"/>
    <lineage>
        <taxon>Eukaryota</taxon>
        <taxon>Fungi</taxon>
        <taxon>Dikarya</taxon>
        <taxon>Basidiomycota</taxon>
        <taxon>Agaricomycotina</taxon>
        <taxon>Agaricomycetes</taxon>
        <taxon>Agaricomycetidae</taxon>
        <taxon>Agaricales</taxon>
        <taxon>Marasmiineae</taxon>
        <taxon>Mycenaceae</taxon>
        <taxon>Mycena</taxon>
    </lineage>
</organism>
<dbReference type="Proteomes" id="UP000636479">
    <property type="component" value="Unassembled WGS sequence"/>
</dbReference>
<evidence type="ECO:0000313" key="2">
    <source>
        <dbReference type="EMBL" id="KAF7290664.1"/>
    </source>
</evidence>
<reference evidence="2" key="1">
    <citation type="submission" date="2020-05" db="EMBL/GenBank/DDBJ databases">
        <title>Mycena genomes resolve the evolution of fungal bioluminescence.</title>
        <authorList>
            <person name="Tsai I.J."/>
        </authorList>
    </citation>
    <scope>NUCLEOTIDE SEQUENCE</scope>
    <source>
        <strain evidence="2">171206Taipei</strain>
    </source>
</reference>
<name>A0A8H6VWD6_9AGAR</name>
<dbReference type="PANTHER" id="PTHR40788:SF1">
    <property type="entry name" value="IPA PROTEIN"/>
    <property type="match status" value="1"/>
</dbReference>
<dbReference type="PANTHER" id="PTHR40788">
    <property type="entry name" value="CLR5 DOMAIN-CONTAINING PROTEIN-RELATED"/>
    <property type="match status" value="1"/>
</dbReference>
<dbReference type="GeneID" id="59352042"/>
<accession>A0A8H6VWD6</accession>
<dbReference type="AlphaFoldDB" id="A0A8H6VWD6"/>
<evidence type="ECO:0000256" key="1">
    <source>
        <dbReference type="SAM" id="MobiDB-lite"/>
    </source>
</evidence>
<sequence length="727" mass="82223">MTARRVRMGEMTISQRAKEWYSTPFTVEWLENTIKGCTSSPGKEAFEKWAISKLGASQGAVLIAECNKRSPRGTFVSEKPPRTLEDKVLFMWNSAAGYYGMSRRAIQTLHEHASDMNLYQPERTKPPPKRRKGETSSQWLALVAGHKLPIIDLDYARRTAIAEYDKTCDTLERWRTDSKLFFADIVERSKSIIVSPQIVHLDERTKERTRIDDAFRTRINFLALTHVAWKETALLFEDLAARGLNTPAAIERAYSRDSALLWRLCGVVHRVASMTRKMSANLQQLLAASDYYKPMLVPWRDDQGLAHIDPNRPEIDKRIRRGELTGMDQVVISWACSVAPSPMSFYQGIEAAIAEDRSEEKKFSAAVFEAMGDWAAAAELESQFSRTEFGMQIVKQAGALEKAGTDRAQMRSILYYMDPAKLSDRGAEYWDRAGEASRSMRALEVAWTHQTWQLSIDSILRILQMKAAPRGLTSDNIEMPMEVFNEMWRHTDEQMWNMAASLDRKGEAGRVAKECGLWNPRDPKRPVATRYIFAEIELQIVQGVPLQPKTTPVYTPNIPVAGPNESIVQSGHAFVSGTAETKVKVKTRTPGDASKQVEQVEKVEQVTLPQHLPTDFKLGKKVLKLFHRILEPPDDEKESADAPAKGQVRWGDFENAMKRIGFEVVQTAGSSVRFDPPALSARPITFHRPHPESLLSPHSIKWLGARLRRTYGWTTATFQRTEGEEAG</sequence>
<dbReference type="OrthoDB" id="2922289at2759"/>